<name>A0A0D9XAK4_9ORYZ</name>
<dbReference type="GO" id="GO:0030246">
    <property type="term" value="F:carbohydrate binding"/>
    <property type="evidence" value="ECO:0007669"/>
    <property type="project" value="UniProtKB-KW"/>
</dbReference>
<reference evidence="4" key="2">
    <citation type="submission" date="2013-12" db="EMBL/GenBank/DDBJ databases">
        <authorList>
            <person name="Yu Y."/>
            <person name="Lee S."/>
            <person name="de Baynast K."/>
            <person name="Wissotski M."/>
            <person name="Liu L."/>
            <person name="Talag J."/>
            <person name="Goicoechea J."/>
            <person name="Angelova A."/>
            <person name="Jetty R."/>
            <person name="Kudrna D."/>
            <person name="Golser W."/>
            <person name="Rivera L."/>
            <person name="Zhang J."/>
            <person name="Wing R."/>
        </authorList>
    </citation>
    <scope>NUCLEOTIDE SEQUENCE</scope>
</reference>
<dbReference type="PROSITE" id="PS51752">
    <property type="entry name" value="JACALIN_LECTIN"/>
    <property type="match status" value="1"/>
</dbReference>
<proteinExistence type="predicted"/>
<dbReference type="Proteomes" id="UP000032180">
    <property type="component" value="Chromosome 8"/>
</dbReference>
<evidence type="ECO:0000256" key="1">
    <source>
        <dbReference type="ARBA" id="ARBA00022734"/>
    </source>
</evidence>
<dbReference type="Pfam" id="PF01419">
    <property type="entry name" value="Jacalin"/>
    <property type="match status" value="1"/>
</dbReference>
<reference evidence="3 4" key="1">
    <citation type="submission" date="2012-08" db="EMBL/GenBank/DDBJ databases">
        <title>Oryza genome evolution.</title>
        <authorList>
            <person name="Wing R.A."/>
        </authorList>
    </citation>
    <scope>NUCLEOTIDE SEQUENCE</scope>
</reference>
<dbReference type="PANTHER" id="PTHR46506">
    <property type="entry name" value="OS05G0143600 PROTEIN"/>
    <property type="match status" value="1"/>
</dbReference>
<organism evidence="3 4">
    <name type="scientific">Leersia perrieri</name>
    <dbReference type="NCBI Taxonomy" id="77586"/>
    <lineage>
        <taxon>Eukaryota</taxon>
        <taxon>Viridiplantae</taxon>
        <taxon>Streptophyta</taxon>
        <taxon>Embryophyta</taxon>
        <taxon>Tracheophyta</taxon>
        <taxon>Spermatophyta</taxon>
        <taxon>Magnoliopsida</taxon>
        <taxon>Liliopsida</taxon>
        <taxon>Poales</taxon>
        <taxon>Poaceae</taxon>
        <taxon>BOP clade</taxon>
        <taxon>Oryzoideae</taxon>
        <taxon>Oryzeae</taxon>
        <taxon>Oryzinae</taxon>
        <taxon>Leersia</taxon>
    </lineage>
</organism>
<sequence length="159" mass="17116">MDQYQRCHVQPQPIKNVAHGANVGPIQNVVVPPRRLESVFINSGQVIDSLKFTYTGADGRVHTLGPWGGQGGFGENSEFTLDCGEFVTEVSGAIGTFADGQTVIRALKLVTNCGRTYGPFGDQDVKEEEFTCFSPAGRAVVAFHGRSGKYLNSIGTYTV</sequence>
<dbReference type="AlphaFoldDB" id="A0A0D9XAK4"/>
<reference evidence="3" key="3">
    <citation type="submission" date="2015-04" db="UniProtKB">
        <authorList>
            <consortium name="EnsemblPlants"/>
        </authorList>
    </citation>
    <scope>IDENTIFICATION</scope>
</reference>
<dbReference type="SUPFAM" id="SSF51101">
    <property type="entry name" value="Mannose-binding lectins"/>
    <property type="match status" value="1"/>
</dbReference>
<dbReference type="InterPro" id="IPR036404">
    <property type="entry name" value="Jacalin-like_lectin_dom_sf"/>
</dbReference>
<keyword evidence="4" id="KW-1185">Reference proteome</keyword>
<dbReference type="InterPro" id="IPR001229">
    <property type="entry name" value="Jacalin-like_lectin_dom"/>
</dbReference>
<dbReference type="Gramene" id="LPERR08G19530.1">
    <property type="protein sequence ID" value="LPERR08G19530.1"/>
    <property type="gene ID" value="LPERR08G19530"/>
</dbReference>
<dbReference type="InterPro" id="IPR033734">
    <property type="entry name" value="Jacalin-like_lectin_dom_plant"/>
</dbReference>
<dbReference type="CDD" id="cd09612">
    <property type="entry name" value="Jacalin"/>
    <property type="match status" value="1"/>
</dbReference>
<evidence type="ECO:0000313" key="4">
    <source>
        <dbReference type="Proteomes" id="UP000032180"/>
    </source>
</evidence>
<keyword evidence="1" id="KW-0430">Lectin</keyword>
<dbReference type="STRING" id="77586.A0A0D9XAK4"/>
<dbReference type="HOGENOM" id="CLU_078923_4_0_1"/>
<evidence type="ECO:0000259" key="2">
    <source>
        <dbReference type="PROSITE" id="PS51752"/>
    </source>
</evidence>
<dbReference type="SMART" id="SM00915">
    <property type="entry name" value="Jacalin"/>
    <property type="match status" value="1"/>
</dbReference>
<protein>
    <recommendedName>
        <fullName evidence="2">Jacalin-type lectin domain-containing protein</fullName>
    </recommendedName>
</protein>
<dbReference type="EnsemblPlants" id="LPERR08G19530.1">
    <property type="protein sequence ID" value="LPERR08G19530.1"/>
    <property type="gene ID" value="LPERR08G19530"/>
</dbReference>
<evidence type="ECO:0000313" key="3">
    <source>
        <dbReference type="EnsemblPlants" id="LPERR08G19530.1"/>
    </source>
</evidence>
<feature type="domain" description="Jacalin-type lectin" evidence="2">
    <location>
        <begin position="13"/>
        <end position="159"/>
    </location>
</feature>
<dbReference type="Gene3D" id="2.100.10.30">
    <property type="entry name" value="Jacalin-like lectin domain"/>
    <property type="match status" value="1"/>
</dbReference>
<accession>A0A0D9XAK4</accession>